<organism evidence="1 2">
    <name type="scientific">Brachionus plicatilis</name>
    <name type="common">Marine rotifer</name>
    <name type="synonym">Brachionus muelleri</name>
    <dbReference type="NCBI Taxonomy" id="10195"/>
    <lineage>
        <taxon>Eukaryota</taxon>
        <taxon>Metazoa</taxon>
        <taxon>Spiralia</taxon>
        <taxon>Gnathifera</taxon>
        <taxon>Rotifera</taxon>
        <taxon>Eurotatoria</taxon>
        <taxon>Monogononta</taxon>
        <taxon>Pseudotrocha</taxon>
        <taxon>Ploima</taxon>
        <taxon>Brachionidae</taxon>
        <taxon>Brachionus</taxon>
    </lineage>
</organism>
<dbReference type="Proteomes" id="UP000276133">
    <property type="component" value="Unassembled WGS sequence"/>
</dbReference>
<comment type="caution">
    <text evidence="1">The sequence shown here is derived from an EMBL/GenBank/DDBJ whole genome shotgun (WGS) entry which is preliminary data.</text>
</comment>
<protein>
    <submittedName>
        <fullName evidence="1">Uncharacterized protein</fullName>
    </submittedName>
</protein>
<keyword evidence="2" id="KW-1185">Reference proteome</keyword>
<sequence>MVRVKLGSEINHKNLSQSYDSHTIFYQYLLHLDQLKEFFSKFCYINRPHRSRLTVNFIYLSFFILKNLNILSNKNNYHKFVITPLGTMSNLGLFYMELKPSKPLVLDPYKRTLNRSKFSKAVTVFALAEHLCSGRSVVRSAWRSFPYFCVL</sequence>
<name>A0A3M7QYS1_BRAPC</name>
<proteinExistence type="predicted"/>
<accession>A0A3M7QYS1</accession>
<evidence type="ECO:0000313" key="1">
    <source>
        <dbReference type="EMBL" id="RNA16261.1"/>
    </source>
</evidence>
<dbReference type="EMBL" id="REGN01004745">
    <property type="protein sequence ID" value="RNA16261.1"/>
    <property type="molecule type" value="Genomic_DNA"/>
</dbReference>
<evidence type="ECO:0000313" key="2">
    <source>
        <dbReference type="Proteomes" id="UP000276133"/>
    </source>
</evidence>
<gene>
    <name evidence="1" type="ORF">BpHYR1_040378</name>
</gene>
<reference evidence="1 2" key="1">
    <citation type="journal article" date="2018" name="Sci. Rep.">
        <title>Genomic signatures of local adaptation to the degree of environmental predictability in rotifers.</title>
        <authorList>
            <person name="Franch-Gras L."/>
            <person name="Hahn C."/>
            <person name="Garcia-Roger E.M."/>
            <person name="Carmona M.J."/>
            <person name="Serra M."/>
            <person name="Gomez A."/>
        </authorList>
    </citation>
    <scope>NUCLEOTIDE SEQUENCE [LARGE SCALE GENOMIC DNA]</scope>
    <source>
        <strain evidence="1">HYR1</strain>
    </source>
</reference>
<dbReference type="AlphaFoldDB" id="A0A3M7QYS1"/>